<keyword evidence="4" id="KW-1185">Reference proteome</keyword>
<feature type="transmembrane region" description="Helical" evidence="1">
    <location>
        <begin position="105"/>
        <end position="126"/>
    </location>
</feature>
<evidence type="ECO:0000313" key="3">
    <source>
        <dbReference type="EMBL" id="SHI87694.1"/>
    </source>
</evidence>
<keyword evidence="1" id="KW-1133">Transmembrane helix</keyword>
<feature type="domain" description="CAAX prenyl protease 2/Lysostaphin resistance protein A-like" evidence="2">
    <location>
        <begin position="144"/>
        <end position="240"/>
    </location>
</feature>
<sequence>MFLQQAFLPGNKFWKYILGGLLIFIANVIGQVPLLVAVMVKCFAEDKPMPVVTSDFMNVLNKNLTFFLLLLSFAVALVGIYFVVKIHDQKIKDIITSRMRIDWSRFIFAFSIWAIFQIITTIVGYFTSPQDFLWNFNLMPFLMLLVIAVVMVTIQTSVEELIFRGYFMQGFGLLAKNKWVPLLVTSVSFGLLHFANPEVDKLGNIVMIYYIGTGLFLGIITLMDEGMELSMGFHAANNLIGALLVTSDWSAFQTDSVFKDVSEPGAGFEVVLPVFIVYPILLFLFSKKYNWTNWKEKLTGKLIE</sequence>
<dbReference type="PANTHER" id="PTHR39430">
    <property type="entry name" value="MEMBRANE-ASSOCIATED PROTEASE-RELATED"/>
    <property type="match status" value="1"/>
</dbReference>
<dbReference type="OrthoDB" id="2806188at2"/>
<evidence type="ECO:0000256" key="1">
    <source>
        <dbReference type="SAM" id="Phobius"/>
    </source>
</evidence>
<feature type="transmembrane region" description="Helical" evidence="1">
    <location>
        <begin position="21"/>
        <end position="44"/>
    </location>
</feature>
<feature type="transmembrane region" description="Helical" evidence="1">
    <location>
        <begin position="202"/>
        <end position="223"/>
    </location>
</feature>
<proteinExistence type="predicted"/>
<gene>
    <name evidence="3" type="ORF">SAMN05444363_1902</name>
</gene>
<dbReference type="Proteomes" id="UP000184488">
    <property type="component" value="Unassembled WGS sequence"/>
</dbReference>
<dbReference type="InterPro" id="IPR003675">
    <property type="entry name" value="Rce1/LyrA-like_dom"/>
</dbReference>
<dbReference type="Pfam" id="PF02517">
    <property type="entry name" value="Rce1-like"/>
    <property type="match status" value="1"/>
</dbReference>
<dbReference type="PANTHER" id="PTHR39430:SF1">
    <property type="entry name" value="PROTEASE"/>
    <property type="match status" value="1"/>
</dbReference>
<dbReference type="GO" id="GO:0080120">
    <property type="term" value="P:CAAX-box protein maturation"/>
    <property type="evidence" value="ECO:0007669"/>
    <property type="project" value="UniProtKB-ARBA"/>
</dbReference>
<reference evidence="4" key="1">
    <citation type="submission" date="2016-11" db="EMBL/GenBank/DDBJ databases">
        <authorList>
            <person name="Varghese N."/>
            <person name="Submissions S."/>
        </authorList>
    </citation>
    <scope>NUCLEOTIDE SEQUENCE [LARGE SCALE GENOMIC DNA]</scope>
    <source>
        <strain evidence="4">DSM 18829</strain>
    </source>
</reference>
<feature type="transmembrane region" description="Helical" evidence="1">
    <location>
        <begin position="138"/>
        <end position="158"/>
    </location>
</feature>
<dbReference type="RefSeq" id="WP_073310782.1">
    <property type="nucleotide sequence ID" value="NZ_FQZI01000003.1"/>
</dbReference>
<feature type="transmembrane region" description="Helical" evidence="1">
    <location>
        <begin position="64"/>
        <end position="84"/>
    </location>
</feature>
<keyword evidence="1" id="KW-0472">Membrane</keyword>
<feature type="transmembrane region" description="Helical" evidence="1">
    <location>
        <begin position="235"/>
        <end position="252"/>
    </location>
</feature>
<name>A0A1M6EQD3_9FLAO</name>
<accession>A0A1M6EQD3</accession>
<dbReference type="AlphaFoldDB" id="A0A1M6EQD3"/>
<dbReference type="STRING" id="415425.SAMN05444363_1902"/>
<feature type="transmembrane region" description="Helical" evidence="1">
    <location>
        <begin position="264"/>
        <end position="285"/>
    </location>
</feature>
<dbReference type="GO" id="GO:0004175">
    <property type="term" value="F:endopeptidase activity"/>
    <property type="evidence" value="ECO:0007669"/>
    <property type="project" value="UniProtKB-ARBA"/>
</dbReference>
<protein>
    <recommendedName>
        <fullName evidence="2">CAAX prenyl protease 2/Lysostaphin resistance protein A-like domain-containing protein</fullName>
    </recommendedName>
</protein>
<feature type="transmembrane region" description="Helical" evidence="1">
    <location>
        <begin position="179"/>
        <end position="196"/>
    </location>
</feature>
<dbReference type="EMBL" id="FQZI01000003">
    <property type="protein sequence ID" value="SHI87694.1"/>
    <property type="molecule type" value="Genomic_DNA"/>
</dbReference>
<evidence type="ECO:0000313" key="4">
    <source>
        <dbReference type="Proteomes" id="UP000184488"/>
    </source>
</evidence>
<evidence type="ECO:0000259" key="2">
    <source>
        <dbReference type="Pfam" id="PF02517"/>
    </source>
</evidence>
<organism evidence="3 4">
    <name type="scientific">Flavobacterium terrae</name>
    <dbReference type="NCBI Taxonomy" id="415425"/>
    <lineage>
        <taxon>Bacteria</taxon>
        <taxon>Pseudomonadati</taxon>
        <taxon>Bacteroidota</taxon>
        <taxon>Flavobacteriia</taxon>
        <taxon>Flavobacteriales</taxon>
        <taxon>Flavobacteriaceae</taxon>
        <taxon>Flavobacterium</taxon>
    </lineage>
</organism>
<keyword evidence="1" id="KW-0812">Transmembrane</keyword>